<dbReference type="InterPro" id="IPR041010">
    <property type="entry name" value="Znf-ACC"/>
</dbReference>
<evidence type="ECO:0000256" key="5">
    <source>
        <dbReference type="ARBA" id="ARBA00011664"/>
    </source>
</evidence>
<comment type="subunit">
    <text evidence="5">Acetyl-CoA carboxylase is a heterotetramer composed of biotin carboxyl carrier protein (AccB), biotin carboxylase (AccC) and two subunits of ACCase subunit beta/alpha.</text>
</comment>
<evidence type="ECO:0000259" key="22">
    <source>
        <dbReference type="PROSITE" id="PS50989"/>
    </source>
</evidence>
<evidence type="ECO:0000256" key="11">
    <source>
        <dbReference type="ARBA" id="ARBA00022771"/>
    </source>
</evidence>
<comment type="catalytic activity">
    <reaction evidence="18 19">
        <text>N(6)-carboxybiotinyl-L-lysyl-[protein] + acetyl-CoA = N(6)-biotinyl-L-lysyl-[protein] + malonyl-CoA</text>
        <dbReference type="Rhea" id="RHEA:54728"/>
        <dbReference type="Rhea" id="RHEA-COMP:10505"/>
        <dbReference type="Rhea" id="RHEA-COMP:10506"/>
        <dbReference type="ChEBI" id="CHEBI:57288"/>
        <dbReference type="ChEBI" id="CHEBI:57384"/>
        <dbReference type="ChEBI" id="CHEBI:83144"/>
        <dbReference type="ChEBI" id="CHEBI:83145"/>
        <dbReference type="EC" id="2.1.3.15"/>
    </reaction>
</comment>
<dbReference type="PRINTS" id="PR01069">
    <property type="entry name" value="ACCCTRFRASEA"/>
</dbReference>
<dbReference type="InterPro" id="IPR001095">
    <property type="entry name" value="Acetyl_CoA_COase_a_su"/>
</dbReference>
<dbReference type="EMBL" id="CP073767">
    <property type="protein sequence ID" value="UWZ59804.1"/>
    <property type="molecule type" value="Genomic_DNA"/>
</dbReference>
<evidence type="ECO:0000256" key="19">
    <source>
        <dbReference type="HAMAP-Rule" id="MF_00823"/>
    </source>
</evidence>
<evidence type="ECO:0000256" key="7">
    <source>
        <dbReference type="ARBA" id="ARBA00022516"/>
    </source>
</evidence>
<dbReference type="InterPro" id="IPR029045">
    <property type="entry name" value="ClpP/crotonase-like_dom_sf"/>
</dbReference>
<evidence type="ECO:0000256" key="8">
    <source>
        <dbReference type="ARBA" id="ARBA00022679"/>
    </source>
</evidence>
<evidence type="ECO:0000256" key="20">
    <source>
        <dbReference type="HAMAP-Rule" id="MF_01395"/>
    </source>
</evidence>
<dbReference type="GO" id="GO:0009317">
    <property type="term" value="C:acetyl-CoA carboxylase complex"/>
    <property type="evidence" value="ECO:0007669"/>
    <property type="project" value="InterPro"/>
</dbReference>
<accession>A0A9Q9IP76</accession>
<evidence type="ECO:0000259" key="21">
    <source>
        <dbReference type="PROSITE" id="PS50980"/>
    </source>
</evidence>
<dbReference type="Pfam" id="PF03255">
    <property type="entry name" value="ACCA"/>
    <property type="match status" value="1"/>
</dbReference>
<evidence type="ECO:0000313" key="24">
    <source>
        <dbReference type="Proteomes" id="UP001058003"/>
    </source>
</evidence>
<feature type="binding site" evidence="20">
    <location>
        <position position="30"/>
    </location>
    <ligand>
        <name>Zn(2+)</name>
        <dbReference type="ChEBI" id="CHEBI:29105"/>
    </ligand>
</feature>
<dbReference type="Gene3D" id="3.90.226.10">
    <property type="entry name" value="2-enoyl-CoA Hydratase, Chain A, domain 1"/>
    <property type="match status" value="2"/>
</dbReference>
<name>A0A9Q9IP76_9ACTN</name>
<dbReference type="InterPro" id="IPR000438">
    <property type="entry name" value="Acetyl_CoA_COase_Trfase_b_su"/>
</dbReference>
<feature type="zinc finger region" description="C4-type" evidence="20">
    <location>
        <begin position="11"/>
        <end position="33"/>
    </location>
</feature>
<keyword evidence="10 19" id="KW-0547">Nucleotide-binding</keyword>
<comment type="function">
    <text evidence="17 20">Component of the acetyl coenzyme A carboxylase (ACC) complex. Biotin carboxylase (BC) catalyzes the carboxylation of biotin on its carrier protein (BCCP) and then the CO(2) group is transferred by the transcarboxylase to acetyl-CoA to form malonyl-CoA.</text>
</comment>
<dbReference type="NCBIfam" id="NF004344">
    <property type="entry name" value="PRK05724.1"/>
    <property type="match status" value="1"/>
</dbReference>
<comment type="pathway">
    <text evidence="2 19">Lipid metabolism; malonyl-CoA biosynthesis; malonyl-CoA from acetyl-CoA: step 1/1.</text>
</comment>
<dbReference type="PROSITE" id="PS50989">
    <property type="entry name" value="COA_CT_CTER"/>
    <property type="match status" value="1"/>
</dbReference>
<dbReference type="AlphaFoldDB" id="A0A9Q9IP76"/>
<comment type="similarity">
    <text evidence="20">Belongs to the AccD/PCCB family.</text>
</comment>
<dbReference type="NCBIfam" id="TIGR00513">
    <property type="entry name" value="accA"/>
    <property type="match status" value="1"/>
</dbReference>
<evidence type="ECO:0000256" key="13">
    <source>
        <dbReference type="ARBA" id="ARBA00022833"/>
    </source>
</evidence>
<feature type="binding site" evidence="20">
    <location>
        <position position="14"/>
    </location>
    <ligand>
        <name>Zn(2+)</name>
        <dbReference type="ChEBI" id="CHEBI:29105"/>
    </ligand>
</feature>
<dbReference type="GO" id="GO:0008270">
    <property type="term" value="F:zinc ion binding"/>
    <property type="evidence" value="ECO:0007669"/>
    <property type="project" value="UniProtKB-UniRule"/>
</dbReference>
<dbReference type="GO" id="GO:0005524">
    <property type="term" value="F:ATP binding"/>
    <property type="evidence" value="ECO:0007669"/>
    <property type="project" value="UniProtKB-KW"/>
</dbReference>
<dbReference type="EC" id="2.1.3.15" evidence="19"/>
<comment type="similarity">
    <text evidence="4">In the N-terminal section; belongs to the AccD/PCCB family.</text>
</comment>
<dbReference type="PROSITE" id="PS50980">
    <property type="entry name" value="COA_CT_NTER"/>
    <property type="match status" value="1"/>
</dbReference>
<dbReference type="GO" id="GO:0003989">
    <property type="term" value="F:acetyl-CoA carboxylase activity"/>
    <property type="evidence" value="ECO:0007669"/>
    <property type="project" value="InterPro"/>
</dbReference>
<comment type="function">
    <text evidence="19">Component of the acetyl coenzyme A carboxylase (ACC) complex. First, biotin carboxylase catalyzes the carboxylation of biotin on its carrier protein (BCCP) and then the CO(2) group is transferred by the carboxyltransferase to acetyl-CoA to form malonyl-CoA.</text>
</comment>
<comment type="subunit">
    <text evidence="19">Acetyl-CoA carboxylase is a heterohexamer composed of biotin carboxyl carrier protein (AccB), biotin carboxylase (AccC) and two subunits each of ACCase subunit alpha (AccA) and ACCase subunit beta (AccD).</text>
</comment>
<keyword evidence="24" id="KW-1185">Reference proteome</keyword>
<dbReference type="PANTHER" id="PTHR42853">
    <property type="entry name" value="ACETYL-COENZYME A CARBOXYLASE CARBOXYL TRANSFERASE SUBUNIT ALPHA"/>
    <property type="match status" value="1"/>
</dbReference>
<keyword evidence="7 19" id="KW-0444">Lipid biosynthesis</keyword>
<evidence type="ECO:0000256" key="4">
    <source>
        <dbReference type="ARBA" id="ARBA00010284"/>
    </source>
</evidence>
<dbReference type="GO" id="GO:0006633">
    <property type="term" value="P:fatty acid biosynthetic process"/>
    <property type="evidence" value="ECO:0007669"/>
    <property type="project" value="UniProtKB-KW"/>
</dbReference>
<dbReference type="InterPro" id="IPR011762">
    <property type="entry name" value="COA_CT_N"/>
</dbReference>
<keyword evidence="9 20" id="KW-0479">Metal-binding</keyword>
<evidence type="ECO:0000256" key="16">
    <source>
        <dbReference type="ARBA" id="ARBA00023160"/>
    </source>
</evidence>
<evidence type="ECO:0000256" key="2">
    <source>
        <dbReference type="ARBA" id="ARBA00004956"/>
    </source>
</evidence>
<keyword evidence="11 20" id="KW-0863">Zinc-finger</keyword>
<evidence type="ECO:0000256" key="18">
    <source>
        <dbReference type="ARBA" id="ARBA00049152"/>
    </source>
</evidence>
<comment type="similarity">
    <text evidence="3">In the C-terminal section; belongs to the AccA family.</text>
</comment>
<dbReference type="HAMAP" id="MF_00823">
    <property type="entry name" value="AcetylCoA_CT_alpha"/>
    <property type="match status" value="1"/>
</dbReference>
<dbReference type="SUPFAM" id="SSF52096">
    <property type="entry name" value="ClpP/crotonase"/>
    <property type="match status" value="2"/>
</dbReference>
<dbReference type="Pfam" id="PF17848">
    <property type="entry name" value="Zn_ribbon_ACC"/>
    <property type="match status" value="1"/>
</dbReference>
<proteinExistence type="inferred from homology"/>
<dbReference type="HAMAP" id="MF_01395">
    <property type="entry name" value="AcetylCoA_CT_beta"/>
    <property type="match status" value="1"/>
</dbReference>
<evidence type="ECO:0000256" key="17">
    <source>
        <dbReference type="ARBA" id="ARBA00025280"/>
    </source>
</evidence>
<comment type="cofactor">
    <cofactor evidence="20">
        <name>Zn(2+)</name>
        <dbReference type="ChEBI" id="CHEBI:29105"/>
    </cofactor>
    <text evidence="20">Binds 1 zinc ion per subunit.</text>
</comment>
<keyword evidence="13 20" id="KW-0862">Zinc</keyword>
<dbReference type="GO" id="GO:0016743">
    <property type="term" value="F:carboxyl- or carbamoyltransferase activity"/>
    <property type="evidence" value="ECO:0007669"/>
    <property type="project" value="UniProtKB-UniRule"/>
</dbReference>
<keyword evidence="16 19" id="KW-0275">Fatty acid biosynthesis</keyword>
<feature type="domain" description="CoA carboxyltransferase C-terminal" evidence="22">
    <location>
        <begin position="278"/>
        <end position="523"/>
    </location>
</feature>
<feature type="binding site" evidence="20">
    <location>
        <position position="11"/>
    </location>
    <ligand>
        <name>Zn(2+)</name>
        <dbReference type="ChEBI" id="CHEBI:29105"/>
    </ligand>
</feature>
<evidence type="ECO:0000256" key="3">
    <source>
        <dbReference type="ARBA" id="ARBA00006276"/>
    </source>
</evidence>
<evidence type="ECO:0000256" key="9">
    <source>
        <dbReference type="ARBA" id="ARBA00022723"/>
    </source>
</evidence>
<keyword evidence="14 19" id="KW-0067">ATP-binding</keyword>
<dbReference type="NCBIfam" id="NF041504">
    <property type="entry name" value="AccA_sub"/>
    <property type="match status" value="1"/>
</dbReference>
<keyword evidence="12 19" id="KW-0276">Fatty acid metabolism</keyword>
<feature type="domain" description="CoA carboxyltransferase N-terminal" evidence="21">
    <location>
        <begin position="7"/>
        <end position="274"/>
    </location>
</feature>
<evidence type="ECO:0000313" key="23">
    <source>
        <dbReference type="EMBL" id="UWZ59804.1"/>
    </source>
</evidence>
<comment type="subcellular location">
    <subcellularLocation>
        <location evidence="1 19">Cytoplasm</location>
    </subcellularLocation>
</comment>
<protein>
    <recommendedName>
        <fullName evidence="19 20">Multifunctional fusion protein</fullName>
    </recommendedName>
    <domain>
        <recommendedName>
            <fullName evidence="19">Acetyl-coenzyme A carboxylase carboxyl transferase subunit alpha</fullName>
            <shortName evidence="19">ACCase subunit alpha</shortName>
            <shortName evidence="19">Acetyl-CoA carboxylase carboxyltransferase subunit alpha</shortName>
            <ecNumber evidence="19">2.1.3.15</ecNumber>
        </recommendedName>
    </domain>
    <domain>
        <recommendedName>
            <fullName evidence="20">Acetyl-coenzyme A carboxylase carboxyl transferase subunit beta</fullName>
            <shortName evidence="20">ACCase subunit beta</shortName>
            <shortName evidence="20">Acetyl-CoA carboxylase carboxyltransferase subunit beta</shortName>
        </recommendedName>
    </domain>
</protein>
<evidence type="ECO:0000256" key="14">
    <source>
        <dbReference type="ARBA" id="ARBA00022840"/>
    </source>
</evidence>
<evidence type="ECO:0000256" key="12">
    <source>
        <dbReference type="ARBA" id="ARBA00022832"/>
    </source>
</evidence>
<dbReference type="PANTHER" id="PTHR42853:SF3">
    <property type="entry name" value="ACETYL-COENZYME A CARBOXYLASE CARBOXYL TRANSFERASE SUBUNIT ALPHA, CHLOROPLASTIC"/>
    <property type="match status" value="1"/>
</dbReference>
<dbReference type="GO" id="GO:2001295">
    <property type="term" value="P:malonyl-CoA biosynthetic process"/>
    <property type="evidence" value="ECO:0007669"/>
    <property type="project" value="UniProtKB-UniRule"/>
</dbReference>
<keyword evidence="15 19" id="KW-0443">Lipid metabolism</keyword>
<evidence type="ECO:0000256" key="1">
    <source>
        <dbReference type="ARBA" id="ARBA00004496"/>
    </source>
</evidence>
<dbReference type="KEGG" id="daur:Daura_28635"/>
<organism evidence="23 24">
    <name type="scientific">Dactylosporangium aurantiacum</name>
    <dbReference type="NCBI Taxonomy" id="35754"/>
    <lineage>
        <taxon>Bacteria</taxon>
        <taxon>Bacillati</taxon>
        <taxon>Actinomycetota</taxon>
        <taxon>Actinomycetes</taxon>
        <taxon>Micromonosporales</taxon>
        <taxon>Micromonosporaceae</taxon>
        <taxon>Dactylosporangium</taxon>
    </lineage>
</organism>
<dbReference type="Proteomes" id="UP001058003">
    <property type="component" value="Chromosome"/>
</dbReference>
<evidence type="ECO:0000256" key="6">
    <source>
        <dbReference type="ARBA" id="ARBA00022490"/>
    </source>
</evidence>
<comment type="similarity">
    <text evidence="19">Belongs to the AccA family.</text>
</comment>
<sequence length="551" mass="58768">MVTDEAQFVLCDSCRTALYRPRLERGLKVCPDCGHHHRLTAAERIAQLIDDPVVLDVPVETADVLEFVDTVPYTERLDRSRRRTGLDDAVIAVEGTVDGYPLVAAVMDFGFLGGSLGAAVGEAITVAAELALQRRVPLLLVTASGGARMQEGPISLMQMAKTSQALAQLDEQGVLTVALITDPTFGGVAASFATQCDVLVAEPGARLGFAGRRVIEQTIGDRLPANFQTAEFLRDRGFIDVIAPRSALRGVLRRLLAAGRTGQSRRPRRMYRADVVRNPDRLDPIDAWDAVQQARGLERPTTTDYIGRICGDFQELHGDRAGGECSAIVGGVAQLAGRPVMVIGHQRGHTAAQLKAHNFGMPTPAGYRKAMRLMRLAAKLRIPVVTLVDTPGAFPGAAAEERGQAVAIAESIRLMTALPVPVVTVIIGEGGSGGALALAVADQVLMFERAVYSVITPEGCAAILWGDAAQAPVAARALRGDAASLLRLGVVDGVLREPPGGTHQDPVAAAETLRDTVAAALQMLDRIPPAELVRRRRAKFRRFGAPGRRVD</sequence>
<feature type="binding site" evidence="20">
    <location>
        <position position="33"/>
    </location>
    <ligand>
        <name>Zn(2+)</name>
        <dbReference type="ChEBI" id="CHEBI:29105"/>
    </ligand>
</feature>
<evidence type="ECO:0000256" key="15">
    <source>
        <dbReference type="ARBA" id="ARBA00023098"/>
    </source>
</evidence>
<reference evidence="23" key="1">
    <citation type="submission" date="2021-04" db="EMBL/GenBank/DDBJ databases">
        <title>Dactylosporangium aurantiacum NRRL B-8018 full assembly.</title>
        <authorList>
            <person name="Hartkoorn R.C."/>
            <person name="Beaudoing E."/>
            <person name="Hot D."/>
        </authorList>
    </citation>
    <scope>NUCLEOTIDE SEQUENCE</scope>
    <source>
        <strain evidence="23">NRRL B-8018</strain>
    </source>
</reference>
<keyword evidence="23" id="KW-0436">Ligase</keyword>
<dbReference type="InterPro" id="IPR011763">
    <property type="entry name" value="COA_CT_C"/>
</dbReference>
<gene>
    <name evidence="19" type="primary">accA</name>
    <name evidence="20" type="synonym">accD</name>
    <name evidence="23" type="ORF">Daura_28635</name>
</gene>
<keyword evidence="6 19" id="KW-0963">Cytoplasm</keyword>
<evidence type="ECO:0000256" key="10">
    <source>
        <dbReference type="ARBA" id="ARBA00022741"/>
    </source>
</evidence>
<keyword evidence="8 19" id="KW-0808">Transferase</keyword>